<feature type="domain" description="Aminoacyl-tRNA synthetase class I anticodon-binding" evidence="19">
    <location>
        <begin position="413"/>
        <end position="542"/>
    </location>
</feature>
<dbReference type="FunFam" id="3.40.50.620:FF:000045">
    <property type="entry name" value="Glutamate--tRNA ligase, mitochondrial"/>
    <property type="match status" value="1"/>
</dbReference>
<evidence type="ECO:0000256" key="9">
    <source>
        <dbReference type="ARBA" id="ARBA00030865"/>
    </source>
</evidence>
<dbReference type="PROSITE" id="PS00178">
    <property type="entry name" value="AA_TRNA_LIGASE_I"/>
    <property type="match status" value="1"/>
</dbReference>
<evidence type="ECO:0000256" key="12">
    <source>
        <dbReference type="ARBA" id="ARBA00044251"/>
    </source>
</evidence>
<organism evidence="20">
    <name type="scientific">Hirondellea gigas</name>
    <dbReference type="NCBI Taxonomy" id="1518452"/>
    <lineage>
        <taxon>Eukaryota</taxon>
        <taxon>Metazoa</taxon>
        <taxon>Ecdysozoa</taxon>
        <taxon>Arthropoda</taxon>
        <taxon>Crustacea</taxon>
        <taxon>Multicrustacea</taxon>
        <taxon>Malacostraca</taxon>
        <taxon>Eumalacostraca</taxon>
        <taxon>Peracarida</taxon>
        <taxon>Amphipoda</taxon>
        <taxon>Amphilochidea</taxon>
        <taxon>Lysianassida</taxon>
        <taxon>Lysianassidira</taxon>
        <taxon>Lysianassoidea</taxon>
        <taxon>Lysianassidae</taxon>
        <taxon>Hirondellea</taxon>
    </lineage>
</organism>
<reference evidence="20" key="2">
    <citation type="journal article" date="2018" name="Biosci. Biotechnol. Biochem.">
        <title>Polysaccharide hydrolase of the hadal zone amphipods Hirondellea gigas.</title>
        <authorList>
            <person name="Kobayashi H."/>
            <person name="Nagahama T."/>
            <person name="Arai W."/>
            <person name="Sasagawa Y."/>
            <person name="Umeda M."/>
            <person name="Hayashi T."/>
            <person name="Nikaido I."/>
            <person name="Watanabe H."/>
            <person name="Oguri K."/>
            <person name="Kitazato H."/>
            <person name="Fujioka K."/>
            <person name="Kido Y."/>
            <person name="Takami H."/>
        </authorList>
    </citation>
    <scope>NUCLEOTIDE SEQUENCE</scope>
    <source>
        <tissue evidence="20">Whole body</tissue>
    </source>
</reference>
<keyword evidence="7 17" id="KW-0648">Protein biosynthesis</keyword>
<dbReference type="Pfam" id="PF00749">
    <property type="entry name" value="tRNA-synt_1c"/>
    <property type="match status" value="1"/>
</dbReference>
<evidence type="ECO:0000259" key="18">
    <source>
        <dbReference type="Pfam" id="PF00749"/>
    </source>
</evidence>
<dbReference type="EC" id="6.1.1.17" evidence="3"/>
<evidence type="ECO:0000313" key="21">
    <source>
        <dbReference type="EMBL" id="LAC21220.1"/>
    </source>
</evidence>
<dbReference type="Gene3D" id="3.40.50.620">
    <property type="entry name" value="HUPs"/>
    <property type="match status" value="1"/>
</dbReference>
<dbReference type="InterPro" id="IPR020058">
    <property type="entry name" value="Glu/Gln-tRNA-synth_Ib_cat-dom"/>
</dbReference>
<feature type="domain" description="Glutamyl/glutaminyl-tRNA synthetase class Ib catalytic" evidence="18">
    <location>
        <begin position="55"/>
        <end position="370"/>
    </location>
</feature>
<protein>
    <recommendedName>
        <fullName evidence="11">Nondiscriminating glutamyl-tRNA synthetase EARS2, mitochondrial</fullName>
        <ecNumber evidence="3">6.1.1.17</ecNumber>
        <ecNumber evidence="10">6.1.1.24</ecNumber>
    </recommendedName>
    <alternativeName>
        <fullName evidence="13">Glutamate--tRNA(Gln) ligase EARS2, mitochondrial</fullName>
    </alternativeName>
    <alternativeName>
        <fullName evidence="9">Glutamyl-tRNA synthetase</fullName>
    </alternativeName>
    <alternativeName>
        <fullName evidence="12">Mitochondrial glutamyl-tRNA synthetase</fullName>
    </alternativeName>
</protein>
<evidence type="ECO:0000256" key="14">
    <source>
        <dbReference type="ARBA" id="ARBA00047366"/>
    </source>
</evidence>
<dbReference type="CDD" id="cd00808">
    <property type="entry name" value="GluRS_core"/>
    <property type="match status" value="1"/>
</dbReference>
<dbReference type="EC" id="6.1.1.24" evidence="10"/>
<dbReference type="InterPro" id="IPR008925">
    <property type="entry name" value="aa_tRNA-synth_I_cd-bd_sf"/>
</dbReference>
<evidence type="ECO:0000313" key="20">
    <source>
        <dbReference type="EMBL" id="LAB67591.1"/>
    </source>
</evidence>
<dbReference type="InterPro" id="IPR045462">
    <property type="entry name" value="aa-tRNA-synth_I_cd-bd"/>
</dbReference>
<keyword evidence="6 17" id="KW-0067">ATP-binding</keyword>
<dbReference type="GO" id="GO:0050561">
    <property type="term" value="F:glutamate-tRNA(Gln) ligase activity"/>
    <property type="evidence" value="ECO:0007669"/>
    <property type="project" value="UniProtKB-EC"/>
</dbReference>
<evidence type="ECO:0000256" key="15">
    <source>
        <dbReference type="ARBA" id="ARBA00047479"/>
    </source>
</evidence>
<comment type="catalytic activity">
    <reaction evidence="16">
        <text>tRNA(Gln) + L-glutamate + ATP = L-glutamyl-tRNA(Gln) + AMP + diphosphate</text>
        <dbReference type="Rhea" id="RHEA:64612"/>
        <dbReference type="Rhea" id="RHEA-COMP:9662"/>
        <dbReference type="Rhea" id="RHEA-COMP:9684"/>
        <dbReference type="ChEBI" id="CHEBI:29985"/>
        <dbReference type="ChEBI" id="CHEBI:30616"/>
        <dbReference type="ChEBI" id="CHEBI:33019"/>
        <dbReference type="ChEBI" id="CHEBI:78442"/>
        <dbReference type="ChEBI" id="CHEBI:78520"/>
        <dbReference type="ChEBI" id="CHEBI:456215"/>
    </reaction>
    <physiologicalReaction direction="left-to-right" evidence="16">
        <dbReference type="Rhea" id="RHEA:64613"/>
    </physiologicalReaction>
</comment>
<evidence type="ECO:0000256" key="10">
    <source>
        <dbReference type="ARBA" id="ARBA00044054"/>
    </source>
</evidence>
<dbReference type="InterPro" id="IPR000924">
    <property type="entry name" value="Glu/Gln-tRNA-synth"/>
</dbReference>
<sequence>MHVPRPVFSIWRAVRSRVKPLYCSHYHSTTVYNPTTTAKCCVAPRTYCTTAPEGEVRVRFAPSPTGYLHLGGLRTALYNYLLARSKNGKFILRIEDTDSTRLVPGAAEALYEMLQWAGLEPDESPVGGGSHGPYMQSERRHLYQQHASALVDNGAAYRCFCSKFRLELLRKENARQGERPKYDNKCSTLSTARADKLVQQGTPHCVRLKLRPTESFHDLVYGEICNTLEDVEGDPVILKSDGQATYHLANVVDDHLMGVTHVLRGVEWQVSTPKHILLYQGLGWTPPALAHLPLMLNTDGSKLSKRQDNLRVEHLRSAGYTARSLLNFVIGGGLVNKDNSCIYTLDDLVQKFDISRITTNPSRIDMERLDHLSRMDLHRSIQHQSEASNTRQQLRRLVQDTVCLKSDDPVLRDEFLSRVMDWSITEPINRLQDLMDPKFRYLWTAPTTTTSSTSDSSLEQQQQAVSVVRLVQRSVQAMSEEEYTRDGLLAMLKSTHETLGMKKPLFMKTVRLAMCGTTQGDAVVDIFRTFGRDEALRRLQCYLDLNKLQSDSTSNT</sequence>
<evidence type="ECO:0000256" key="7">
    <source>
        <dbReference type="ARBA" id="ARBA00022917"/>
    </source>
</evidence>
<name>A0A2P2I0R1_9CRUS</name>
<evidence type="ECO:0000256" key="3">
    <source>
        <dbReference type="ARBA" id="ARBA00012835"/>
    </source>
</evidence>
<evidence type="ECO:0000256" key="6">
    <source>
        <dbReference type="ARBA" id="ARBA00022840"/>
    </source>
</evidence>
<dbReference type="NCBIfam" id="TIGR00464">
    <property type="entry name" value="gltX_bact"/>
    <property type="match status" value="1"/>
</dbReference>
<dbReference type="GO" id="GO:0000049">
    <property type="term" value="F:tRNA binding"/>
    <property type="evidence" value="ECO:0007669"/>
    <property type="project" value="InterPro"/>
</dbReference>
<dbReference type="InterPro" id="IPR004527">
    <property type="entry name" value="Glu-tRNA-ligase_bac/mito"/>
</dbReference>
<dbReference type="EMBL" id="IACT01001902">
    <property type="protein sequence ID" value="LAC21220.1"/>
    <property type="molecule type" value="mRNA"/>
</dbReference>
<proteinExistence type="evidence at transcript level"/>
<dbReference type="PRINTS" id="PR00987">
    <property type="entry name" value="TRNASYNTHGLU"/>
</dbReference>
<dbReference type="Gene3D" id="1.10.10.350">
    <property type="match status" value="1"/>
</dbReference>
<evidence type="ECO:0000256" key="2">
    <source>
        <dbReference type="ARBA" id="ARBA00007894"/>
    </source>
</evidence>
<dbReference type="GO" id="GO:0006424">
    <property type="term" value="P:glutamyl-tRNA aminoacylation"/>
    <property type="evidence" value="ECO:0007669"/>
    <property type="project" value="InterPro"/>
</dbReference>
<evidence type="ECO:0000256" key="16">
    <source>
        <dbReference type="ARBA" id="ARBA00047689"/>
    </source>
</evidence>
<dbReference type="PANTHER" id="PTHR43311">
    <property type="entry name" value="GLUTAMATE--TRNA LIGASE"/>
    <property type="match status" value="1"/>
</dbReference>
<dbReference type="AlphaFoldDB" id="A0A2P2I0R1"/>
<keyword evidence="8 17" id="KW-0030">Aminoacyl-tRNA synthetase</keyword>
<dbReference type="EMBL" id="IACF01001917">
    <property type="protein sequence ID" value="LAB67591.1"/>
    <property type="molecule type" value="mRNA"/>
</dbReference>
<dbReference type="InterPro" id="IPR014729">
    <property type="entry name" value="Rossmann-like_a/b/a_fold"/>
</dbReference>
<accession>A0A2P2I0R1</accession>
<keyword evidence="4 17" id="KW-0436">Ligase</keyword>
<evidence type="ECO:0000256" key="8">
    <source>
        <dbReference type="ARBA" id="ARBA00023146"/>
    </source>
</evidence>
<dbReference type="GO" id="GO:0005524">
    <property type="term" value="F:ATP binding"/>
    <property type="evidence" value="ECO:0007669"/>
    <property type="project" value="UniProtKB-KW"/>
</dbReference>
<comment type="catalytic activity">
    <reaction evidence="15">
        <text>tRNA(Glx) + L-glutamate + ATP = L-glutamyl-tRNA(Glx) + AMP + diphosphate</text>
        <dbReference type="Rhea" id="RHEA:18397"/>
        <dbReference type="Rhea" id="RHEA-COMP:9713"/>
        <dbReference type="Rhea" id="RHEA-COMP:9716"/>
        <dbReference type="ChEBI" id="CHEBI:29985"/>
        <dbReference type="ChEBI" id="CHEBI:30616"/>
        <dbReference type="ChEBI" id="CHEBI:33019"/>
        <dbReference type="ChEBI" id="CHEBI:78442"/>
        <dbReference type="ChEBI" id="CHEBI:78520"/>
        <dbReference type="ChEBI" id="CHEBI:456215"/>
        <dbReference type="EC" id="6.1.1.24"/>
    </reaction>
    <physiologicalReaction direction="left-to-right" evidence="15">
        <dbReference type="Rhea" id="RHEA:18398"/>
    </physiologicalReaction>
</comment>
<dbReference type="InterPro" id="IPR033910">
    <property type="entry name" value="GluRS_core"/>
</dbReference>
<evidence type="ECO:0000256" key="13">
    <source>
        <dbReference type="ARBA" id="ARBA00044313"/>
    </source>
</evidence>
<comment type="similarity">
    <text evidence="2">Belongs to the class-I aminoacyl-tRNA synthetase family. Glutamate--tRNA ligase type 1 subfamily.</text>
</comment>
<evidence type="ECO:0000259" key="19">
    <source>
        <dbReference type="Pfam" id="PF19269"/>
    </source>
</evidence>
<dbReference type="PANTHER" id="PTHR43311:SF2">
    <property type="entry name" value="GLUTAMATE--TRNA LIGASE, MITOCHONDRIAL-RELATED"/>
    <property type="match status" value="1"/>
</dbReference>
<dbReference type="HAMAP" id="MF_00022">
    <property type="entry name" value="Glu_tRNA_synth_type1"/>
    <property type="match status" value="1"/>
</dbReference>
<evidence type="ECO:0000256" key="11">
    <source>
        <dbReference type="ARBA" id="ARBA00044142"/>
    </source>
</evidence>
<dbReference type="GO" id="GO:0004818">
    <property type="term" value="F:glutamate-tRNA ligase activity"/>
    <property type="evidence" value="ECO:0007669"/>
    <property type="project" value="UniProtKB-EC"/>
</dbReference>
<keyword evidence="5 17" id="KW-0547">Nucleotide-binding</keyword>
<dbReference type="GO" id="GO:0008270">
    <property type="term" value="F:zinc ion binding"/>
    <property type="evidence" value="ECO:0007669"/>
    <property type="project" value="InterPro"/>
</dbReference>
<comment type="subcellular location">
    <subcellularLocation>
        <location evidence="1">Mitochondrion</location>
    </subcellularLocation>
</comment>
<dbReference type="SUPFAM" id="SSF48163">
    <property type="entry name" value="An anticodon-binding domain of class I aminoacyl-tRNA synthetases"/>
    <property type="match status" value="1"/>
</dbReference>
<comment type="catalytic activity">
    <reaction evidence="14">
        <text>tRNA(Glu) + L-glutamate + ATP = L-glutamyl-tRNA(Glu) + AMP + diphosphate</text>
        <dbReference type="Rhea" id="RHEA:23540"/>
        <dbReference type="Rhea" id="RHEA-COMP:9663"/>
        <dbReference type="Rhea" id="RHEA-COMP:9680"/>
        <dbReference type="ChEBI" id="CHEBI:29985"/>
        <dbReference type="ChEBI" id="CHEBI:30616"/>
        <dbReference type="ChEBI" id="CHEBI:33019"/>
        <dbReference type="ChEBI" id="CHEBI:78442"/>
        <dbReference type="ChEBI" id="CHEBI:78520"/>
        <dbReference type="ChEBI" id="CHEBI:456215"/>
        <dbReference type="EC" id="6.1.1.17"/>
    </reaction>
    <physiologicalReaction direction="left-to-right" evidence="14">
        <dbReference type="Rhea" id="RHEA:23541"/>
    </physiologicalReaction>
</comment>
<reference evidence="21" key="1">
    <citation type="submission" date="2017-11" db="EMBL/GenBank/DDBJ databases">
        <title>The sensing device of the deep-sea amphipod.</title>
        <authorList>
            <person name="Kobayashi H."/>
            <person name="Nagahama T."/>
            <person name="Arai W."/>
            <person name="Sasagawa Y."/>
            <person name="Umeda M."/>
            <person name="Hayashi T."/>
            <person name="Nikaido I."/>
            <person name="Watanabe H."/>
            <person name="Oguri K."/>
            <person name="Kitazato H."/>
            <person name="Fujioka K."/>
            <person name="Kido Y."/>
            <person name="Takami H."/>
        </authorList>
    </citation>
    <scope>NUCLEOTIDE SEQUENCE</scope>
    <source>
        <tissue evidence="21">Whole body</tissue>
    </source>
</reference>
<dbReference type="SUPFAM" id="SSF52374">
    <property type="entry name" value="Nucleotidylyl transferase"/>
    <property type="match status" value="1"/>
</dbReference>
<evidence type="ECO:0000256" key="17">
    <source>
        <dbReference type="RuleBase" id="RU363037"/>
    </source>
</evidence>
<dbReference type="InterPro" id="IPR001412">
    <property type="entry name" value="aa-tRNA-synth_I_CS"/>
</dbReference>
<evidence type="ECO:0000256" key="1">
    <source>
        <dbReference type="ARBA" id="ARBA00004173"/>
    </source>
</evidence>
<evidence type="ECO:0000256" key="4">
    <source>
        <dbReference type="ARBA" id="ARBA00022598"/>
    </source>
</evidence>
<dbReference type="GO" id="GO:0005739">
    <property type="term" value="C:mitochondrion"/>
    <property type="evidence" value="ECO:0007669"/>
    <property type="project" value="UniProtKB-SubCell"/>
</dbReference>
<dbReference type="Pfam" id="PF19269">
    <property type="entry name" value="Anticodon_2"/>
    <property type="match status" value="1"/>
</dbReference>
<dbReference type="InterPro" id="IPR049940">
    <property type="entry name" value="GluQ/Sye"/>
</dbReference>
<dbReference type="InterPro" id="IPR020751">
    <property type="entry name" value="aa-tRNA-synth_I_codon-bd_sub2"/>
</dbReference>
<evidence type="ECO:0000256" key="5">
    <source>
        <dbReference type="ARBA" id="ARBA00022741"/>
    </source>
</evidence>